<dbReference type="GO" id="GO:0016853">
    <property type="term" value="F:isomerase activity"/>
    <property type="evidence" value="ECO:0007669"/>
    <property type="project" value="UniProtKB-KW"/>
</dbReference>
<evidence type="ECO:0000313" key="2">
    <source>
        <dbReference type="EMBL" id="OHX12810.1"/>
    </source>
</evidence>
<dbReference type="Proteomes" id="UP000180088">
    <property type="component" value="Unassembled WGS sequence"/>
</dbReference>
<dbReference type="InterPro" id="IPR050312">
    <property type="entry name" value="IolE/XylAMocC-like"/>
</dbReference>
<gene>
    <name evidence="3" type="ORF">BI344_20660</name>
    <name evidence="2" type="ORF">BI347_04325</name>
</gene>
<proteinExistence type="predicted"/>
<sequence>MNTIGFMQGRLVDKVDGKIQAFPWRDWRLEFERAAEHGFPVMEWTLDHQDLRRNPCMTAEGRAEIAGLCRLHRLAIDSMTGDCFMQAPFWKADGEARRALLQEFDDVAAACAAIGVRYLVVPLVDNGSLETPGQWDLLTESLRQRAGALARSGVAVVFETDLAPDDYARLMARLPEPCFGVNYDIGNSASLGFDPREEFAAYGRRIVNVHVKDRVRGGSTVPLGSGDADFAAVFAGLRALGYGGNLILQTARADDGRHAEVLSDYRRFVVDGWERARGS</sequence>
<dbReference type="Pfam" id="PF01261">
    <property type="entry name" value="AP_endonuc_2"/>
    <property type="match status" value="1"/>
</dbReference>
<dbReference type="InterPro" id="IPR036237">
    <property type="entry name" value="Xyl_isomerase-like_sf"/>
</dbReference>
<dbReference type="PANTHER" id="PTHR12110:SF53">
    <property type="entry name" value="BLR5974 PROTEIN"/>
    <property type="match status" value="1"/>
</dbReference>
<dbReference type="Proteomes" id="UP000180280">
    <property type="component" value="Unassembled WGS sequence"/>
</dbReference>
<reference evidence="4 5" key="1">
    <citation type="submission" date="2016-09" db="EMBL/GenBank/DDBJ databases">
        <title>Chromobacterium muskegensis sp. nov., an insecticidal bacterium isolated from Sphagnum bogs.</title>
        <authorList>
            <person name="Sparks M.E."/>
            <person name="Blackburn M.B."/>
            <person name="Gundersen-Rindal D.E."/>
            <person name="Mitchell A."/>
            <person name="Farrar R."/>
            <person name="Kuhar D."/>
        </authorList>
    </citation>
    <scope>NUCLEOTIDE SEQUENCE [LARGE SCALE GENOMIC DNA]</scope>
    <source>
        <strain evidence="3 5">14B-1</strain>
        <strain evidence="2 4">37-2</strain>
    </source>
</reference>
<dbReference type="EMBL" id="MKCT01000064">
    <property type="protein sequence ID" value="OHX17671.1"/>
    <property type="molecule type" value="Genomic_DNA"/>
</dbReference>
<evidence type="ECO:0000313" key="3">
    <source>
        <dbReference type="EMBL" id="OHX17671.1"/>
    </source>
</evidence>
<dbReference type="Gene3D" id="3.20.20.150">
    <property type="entry name" value="Divalent-metal-dependent TIM barrel enzymes"/>
    <property type="match status" value="1"/>
</dbReference>
<keyword evidence="2" id="KW-0413">Isomerase</keyword>
<organism evidence="2 4">
    <name type="scientific">Chromobacterium sphagni</name>
    <dbReference type="NCBI Taxonomy" id="1903179"/>
    <lineage>
        <taxon>Bacteria</taxon>
        <taxon>Pseudomonadati</taxon>
        <taxon>Pseudomonadota</taxon>
        <taxon>Betaproteobacteria</taxon>
        <taxon>Neisseriales</taxon>
        <taxon>Chromobacteriaceae</taxon>
        <taxon>Chromobacterium</taxon>
    </lineage>
</organism>
<evidence type="ECO:0000259" key="1">
    <source>
        <dbReference type="Pfam" id="PF01261"/>
    </source>
</evidence>
<dbReference type="AlphaFoldDB" id="A0A1S1X089"/>
<dbReference type="OrthoDB" id="9804047at2"/>
<name>A0A1S1X089_9NEIS</name>
<dbReference type="STRING" id="1903179.BI347_04325"/>
<evidence type="ECO:0000313" key="4">
    <source>
        <dbReference type="Proteomes" id="UP000180088"/>
    </source>
</evidence>
<accession>A0A1S1X089</accession>
<comment type="caution">
    <text evidence="2">The sequence shown here is derived from an EMBL/GenBank/DDBJ whole genome shotgun (WGS) entry which is preliminary data.</text>
</comment>
<dbReference type="InterPro" id="IPR013022">
    <property type="entry name" value="Xyl_isomerase-like_TIM-brl"/>
</dbReference>
<keyword evidence="5" id="KW-1185">Reference proteome</keyword>
<dbReference type="EMBL" id="MKCS01000001">
    <property type="protein sequence ID" value="OHX12810.1"/>
    <property type="molecule type" value="Genomic_DNA"/>
</dbReference>
<dbReference type="SUPFAM" id="SSF51658">
    <property type="entry name" value="Xylose isomerase-like"/>
    <property type="match status" value="1"/>
</dbReference>
<dbReference type="PANTHER" id="PTHR12110">
    <property type="entry name" value="HYDROXYPYRUVATE ISOMERASE"/>
    <property type="match status" value="1"/>
</dbReference>
<evidence type="ECO:0000313" key="5">
    <source>
        <dbReference type="Proteomes" id="UP000180280"/>
    </source>
</evidence>
<dbReference type="RefSeq" id="WP_071114463.1">
    <property type="nucleotide sequence ID" value="NZ_MKCS01000001.1"/>
</dbReference>
<protein>
    <submittedName>
        <fullName evidence="2">Xylose isomerase</fullName>
    </submittedName>
</protein>
<feature type="domain" description="Xylose isomerase-like TIM barrel" evidence="1">
    <location>
        <begin position="31"/>
        <end position="254"/>
    </location>
</feature>